<dbReference type="InterPro" id="IPR008927">
    <property type="entry name" value="6-PGluconate_DH-like_C_sf"/>
</dbReference>
<dbReference type="GO" id="GO:0016491">
    <property type="term" value="F:oxidoreductase activity"/>
    <property type="evidence" value="ECO:0007669"/>
    <property type="project" value="UniProtKB-KW"/>
</dbReference>
<dbReference type="GO" id="GO:0051287">
    <property type="term" value="F:NAD binding"/>
    <property type="evidence" value="ECO:0007669"/>
    <property type="project" value="InterPro"/>
</dbReference>
<dbReference type="SUPFAM" id="SSF51735">
    <property type="entry name" value="NAD(P)-binding Rossmann-fold domains"/>
    <property type="match status" value="1"/>
</dbReference>
<dbReference type="GO" id="GO:0050661">
    <property type="term" value="F:NADP binding"/>
    <property type="evidence" value="ECO:0007669"/>
    <property type="project" value="InterPro"/>
</dbReference>
<gene>
    <name evidence="7" type="ORF">IQ266_06725</name>
</gene>
<comment type="similarity">
    <text evidence="1">Belongs to the HIBADH-related family.</text>
</comment>
<keyword evidence="8" id="KW-1185">Reference proteome</keyword>
<dbReference type="PANTHER" id="PTHR43580:SF9">
    <property type="entry name" value="GLYOXYLATE_SUCCINIC SEMIALDEHYDE REDUCTASE 1"/>
    <property type="match status" value="1"/>
</dbReference>
<dbReference type="InterPro" id="IPR006115">
    <property type="entry name" value="6PGDH_NADP-bd"/>
</dbReference>
<evidence type="ECO:0000256" key="2">
    <source>
        <dbReference type="ARBA" id="ARBA00023002"/>
    </source>
</evidence>
<dbReference type="Gene3D" id="1.10.1040.10">
    <property type="entry name" value="N-(1-d-carboxylethyl)-l-norvaline Dehydrogenase, domain 2"/>
    <property type="match status" value="1"/>
</dbReference>
<dbReference type="InterPro" id="IPR036291">
    <property type="entry name" value="NAD(P)-bd_dom_sf"/>
</dbReference>
<dbReference type="EMBL" id="JADEXQ010000016">
    <property type="protein sequence ID" value="MBE9029456.1"/>
    <property type="molecule type" value="Genomic_DNA"/>
</dbReference>
<dbReference type="Proteomes" id="UP000625316">
    <property type="component" value="Unassembled WGS sequence"/>
</dbReference>
<dbReference type="InterPro" id="IPR051265">
    <property type="entry name" value="HIBADH-related_NP60_sf"/>
</dbReference>
<sequence>MANIGVIGTGLMGEPMAMRLLDQADCLTVYNRTTAKTQALQAQGAQVATTPTEVFEQADVIILMLTDANAIADLLFEPAVPLKQRTVIQMGTIAPQQSQNLHDRITSQGGAYFEAPVLGSIPEAKSGKLIVMVGATTPQFEQWQALLQQLGPDPTLVGPVGTAAAVKLALNQLIGSLTTAFGLSLALTQKAGVDPDIFMGILRQSALYAPTFDKKLTRMLEQNYANPNFPAKHLLKDMQLFHQAADDYAIPTELIAPISQLLHQTVAAGLADGDYSALFSQIQSP</sequence>
<dbReference type="Pfam" id="PF14833">
    <property type="entry name" value="NAD_binding_11"/>
    <property type="match status" value="1"/>
</dbReference>
<keyword evidence="3" id="KW-0520">NAD</keyword>
<comment type="caution">
    <text evidence="7">The sequence shown here is derived from an EMBL/GenBank/DDBJ whole genome shotgun (WGS) entry which is preliminary data.</text>
</comment>
<dbReference type="PANTHER" id="PTHR43580">
    <property type="entry name" value="OXIDOREDUCTASE GLYR1-RELATED"/>
    <property type="match status" value="1"/>
</dbReference>
<evidence type="ECO:0000313" key="8">
    <source>
        <dbReference type="Proteomes" id="UP000625316"/>
    </source>
</evidence>
<dbReference type="Pfam" id="PF03446">
    <property type="entry name" value="NAD_binding_2"/>
    <property type="match status" value="1"/>
</dbReference>
<dbReference type="InterPro" id="IPR029154">
    <property type="entry name" value="HIBADH-like_NADP-bd"/>
</dbReference>
<evidence type="ECO:0000313" key="7">
    <source>
        <dbReference type="EMBL" id="MBE9029456.1"/>
    </source>
</evidence>
<feature type="domain" description="3-hydroxyisobutyrate dehydrogenase-like NAD-binding" evidence="6">
    <location>
        <begin position="161"/>
        <end position="279"/>
    </location>
</feature>
<evidence type="ECO:0000256" key="1">
    <source>
        <dbReference type="ARBA" id="ARBA00009080"/>
    </source>
</evidence>
<evidence type="ECO:0000256" key="4">
    <source>
        <dbReference type="PIRSR" id="PIRSR000103-1"/>
    </source>
</evidence>
<dbReference type="InterPro" id="IPR013328">
    <property type="entry name" value="6PGD_dom2"/>
</dbReference>
<dbReference type="Gene3D" id="3.40.50.720">
    <property type="entry name" value="NAD(P)-binding Rossmann-like Domain"/>
    <property type="match status" value="1"/>
</dbReference>
<dbReference type="InterPro" id="IPR015815">
    <property type="entry name" value="HIBADH-related"/>
</dbReference>
<dbReference type="AlphaFoldDB" id="A0A928VML8"/>
<dbReference type="SUPFAM" id="SSF48179">
    <property type="entry name" value="6-phosphogluconate dehydrogenase C-terminal domain-like"/>
    <property type="match status" value="1"/>
</dbReference>
<reference evidence="7" key="1">
    <citation type="submission" date="2020-10" db="EMBL/GenBank/DDBJ databases">
        <authorList>
            <person name="Castelo-Branco R."/>
            <person name="Eusebio N."/>
            <person name="Adriana R."/>
            <person name="Vieira A."/>
            <person name="Brugerolle De Fraissinette N."/>
            <person name="Rezende De Castro R."/>
            <person name="Schneider M.P."/>
            <person name="Vasconcelos V."/>
            <person name="Leao P.N."/>
        </authorList>
    </citation>
    <scope>NUCLEOTIDE SEQUENCE</scope>
    <source>
        <strain evidence="7">LEGE 11480</strain>
    </source>
</reference>
<feature type="domain" description="6-phosphogluconate dehydrogenase NADP-binding" evidence="5">
    <location>
        <begin position="3"/>
        <end position="154"/>
    </location>
</feature>
<accession>A0A928VML8</accession>
<evidence type="ECO:0000259" key="5">
    <source>
        <dbReference type="Pfam" id="PF03446"/>
    </source>
</evidence>
<evidence type="ECO:0000256" key="3">
    <source>
        <dbReference type="ARBA" id="ARBA00023027"/>
    </source>
</evidence>
<name>A0A928VML8_9CYAN</name>
<organism evidence="7 8">
    <name type="scientific">Romeriopsis navalis LEGE 11480</name>
    <dbReference type="NCBI Taxonomy" id="2777977"/>
    <lineage>
        <taxon>Bacteria</taxon>
        <taxon>Bacillati</taxon>
        <taxon>Cyanobacteriota</taxon>
        <taxon>Cyanophyceae</taxon>
        <taxon>Leptolyngbyales</taxon>
        <taxon>Leptolyngbyaceae</taxon>
        <taxon>Romeriopsis</taxon>
        <taxon>Romeriopsis navalis</taxon>
    </lineage>
</organism>
<proteinExistence type="inferred from homology"/>
<keyword evidence="2" id="KW-0560">Oxidoreductase</keyword>
<dbReference type="RefSeq" id="WP_264324274.1">
    <property type="nucleotide sequence ID" value="NZ_JADEXQ010000016.1"/>
</dbReference>
<dbReference type="PIRSF" id="PIRSF000103">
    <property type="entry name" value="HIBADH"/>
    <property type="match status" value="1"/>
</dbReference>
<protein>
    <submittedName>
        <fullName evidence="7">NAD(P)-dependent oxidoreductase</fullName>
    </submittedName>
</protein>
<evidence type="ECO:0000259" key="6">
    <source>
        <dbReference type="Pfam" id="PF14833"/>
    </source>
</evidence>
<feature type="active site" evidence="4">
    <location>
        <position position="167"/>
    </location>
</feature>